<sequence>MTGPQPQWIIQSLRRQCDADDVECIFEFSINTQVDAPLDCTFNLVHLLNLTKHMRLSGLVDGTYALYSAE</sequence>
<dbReference type="AlphaFoldDB" id="C9SBP9"/>
<gene>
    <name evidence="1" type="ORF">VDBG_01892</name>
</gene>
<organism evidence="2">
    <name type="scientific">Verticillium alfalfae (strain VaMs.102 / ATCC MYA-4576 / FGSC 10136)</name>
    <name type="common">Verticillium wilt of alfalfa</name>
    <name type="synonym">Verticillium albo-atrum</name>
    <dbReference type="NCBI Taxonomy" id="526221"/>
    <lineage>
        <taxon>Eukaryota</taxon>
        <taxon>Fungi</taxon>
        <taxon>Dikarya</taxon>
        <taxon>Ascomycota</taxon>
        <taxon>Pezizomycotina</taxon>
        <taxon>Sordariomycetes</taxon>
        <taxon>Hypocreomycetidae</taxon>
        <taxon>Glomerellales</taxon>
        <taxon>Plectosphaerellaceae</taxon>
        <taxon>Verticillium</taxon>
    </lineage>
</organism>
<dbReference type="Proteomes" id="UP000008698">
    <property type="component" value="Unassembled WGS sequence"/>
</dbReference>
<name>C9SBP9_VERA1</name>
<evidence type="ECO:0000313" key="1">
    <source>
        <dbReference type="EMBL" id="EEY15783.1"/>
    </source>
</evidence>
<keyword evidence="2" id="KW-1185">Reference proteome</keyword>
<dbReference type="HOGENOM" id="CLU_2759721_0_0_1"/>
<protein>
    <submittedName>
        <fullName evidence="1">Uncharacterized protein</fullName>
    </submittedName>
</protein>
<accession>C9SBP9</accession>
<reference evidence="2" key="1">
    <citation type="journal article" date="2011" name="PLoS Pathog.">
        <title>Comparative genomics yields insights into niche adaptation of plant vascular wilt pathogens.</title>
        <authorList>
            <person name="Klosterman S.J."/>
            <person name="Subbarao K.V."/>
            <person name="Kang S."/>
            <person name="Veronese P."/>
            <person name="Gold S.E."/>
            <person name="Thomma B.P.H.J."/>
            <person name="Chen Z."/>
            <person name="Henrissat B."/>
            <person name="Lee Y.-H."/>
            <person name="Park J."/>
            <person name="Garcia-Pedrajas M.D."/>
            <person name="Barbara D.J."/>
            <person name="Anchieta A."/>
            <person name="de Jonge R."/>
            <person name="Santhanam P."/>
            <person name="Maruthachalam K."/>
            <person name="Atallah Z."/>
            <person name="Amyotte S.G."/>
            <person name="Paz Z."/>
            <person name="Inderbitzin P."/>
            <person name="Hayes R.J."/>
            <person name="Heiman D.I."/>
            <person name="Young S."/>
            <person name="Zeng Q."/>
            <person name="Engels R."/>
            <person name="Galagan J."/>
            <person name="Cuomo C.A."/>
            <person name="Dobinson K.F."/>
            <person name="Ma L.-J."/>
        </authorList>
    </citation>
    <scope>NUCLEOTIDE SEQUENCE [LARGE SCALE GENOMIC DNA]</scope>
    <source>
        <strain evidence="2">VaMs.102 / ATCC MYA-4576 / FGSC 10136</strain>
    </source>
</reference>
<proteinExistence type="predicted"/>
<evidence type="ECO:0000313" key="2">
    <source>
        <dbReference type="Proteomes" id="UP000008698"/>
    </source>
</evidence>
<dbReference type="GeneID" id="9535330"/>
<dbReference type="EMBL" id="DS985215">
    <property type="protein sequence ID" value="EEY15783.1"/>
    <property type="molecule type" value="Genomic_DNA"/>
</dbReference>
<dbReference type="OrthoDB" id="5352317at2759"/>
<dbReference type="KEGG" id="val:VDBG_01892"/>
<dbReference type="RefSeq" id="XP_003007704.1">
    <property type="nucleotide sequence ID" value="XM_003007658.1"/>
</dbReference>